<evidence type="ECO:0000256" key="7">
    <source>
        <dbReference type="ARBA" id="ARBA00022840"/>
    </source>
</evidence>
<evidence type="ECO:0000259" key="10">
    <source>
        <dbReference type="PROSITE" id="PS50109"/>
    </source>
</evidence>
<dbReference type="CDD" id="cd00075">
    <property type="entry name" value="HATPase"/>
    <property type="match status" value="1"/>
</dbReference>
<dbReference type="SUPFAM" id="SSF55874">
    <property type="entry name" value="ATPase domain of HSP90 chaperone/DNA topoisomerase II/histidine kinase"/>
    <property type="match status" value="1"/>
</dbReference>
<dbReference type="PRINTS" id="PR00344">
    <property type="entry name" value="BCTRLSENSOR"/>
</dbReference>
<dbReference type="Pfam" id="PF02518">
    <property type="entry name" value="HATPase_c"/>
    <property type="match status" value="1"/>
</dbReference>
<dbReference type="InterPro" id="IPR005467">
    <property type="entry name" value="His_kinase_dom"/>
</dbReference>
<dbReference type="GO" id="GO:0007234">
    <property type="term" value="P:osmosensory signaling via phosphorelay pathway"/>
    <property type="evidence" value="ECO:0007669"/>
    <property type="project" value="TreeGrafter"/>
</dbReference>
<dbReference type="PROSITE" id="PS50109">
    <property type="entry name" value="HIS_KIN"/>
    <property type="match status" value="1"/>
</dbReference>
<dbReference type="Gene3D" id="3.30.565.10">
    <property type="entry name" value="Histidine kinase-like ATPase, C-terminal domain"/>
    <property type="match status" value="1"/>
</dbReference>
<dbReference type="PANTHER" id="PTHR42878:SF7">
    <property type="entry name" value="SENSOR HISTIDINE KINASE GLRK"/>
    <property type="match status" value="1"/>
</dbReference>
<dbReference type="InterPro" id="IPR036890">
    <property type="entry name" value="HATPase_C_sf"/>
</dbReference>
<evidence type="ECO:0000256" key="3">
    <source>
        <dbReference type="ARBA" id="ARBA00022553"/>
    </source>
</evidence>
<dbReference type="InterPro" id="IPR036097">
    <property type="entry name" value="HisK_dim/P_sf"/>
</dbReference>
<keyword evidence="3" id="KW-0597">Phosphoprotein</keyword>
<dbReference type="EC" id="2.7.13.3" evidence="2"/>
<dbReference type="FunFam" id="3.30.565.10:FF:000006">
    <property type="entry name" value="Sensor histidine kinase WalK"/>
    <property type="match status" value="1"/>
</dbReference>
<dbReference type="Gene3D" id="1.10.287.130">
    <property type="match status" value="1"/>
</dbReference>
<protein>
    <recommendedName>
        <fullName evidence="2">histidine kinase</fullName>
        <ecNumber evidence="2">2.7.13.3</ecNumber>
    </recommendedName>
</protein>
<dbReference type="CDD" id="cd00082">
    <property type="entry name" value="HisKA"/>
    <property type="match status" value="1"/>
</dbReference>
<dbReference type="GO" id="GO:0005524">
    <property type="term" value="F:ATP binding"/>
    <property type="evidence" value="ECO:0007669"/>
    <property type="project" value="UniProtKB-KW"/>
</dbReference>
<dbReference type="EMBL" id="FTMK01000015">
    <property type="protein sequence ID" value="SIQ83982.1"/>
    <property type="molecule type" value="Genomic_DNA"/>
</dbReference>
<evidence type="ECO:0000313" key="11">
    <source>
        <dbReference type="EMBL" id="SIQ83982.1"/>
    </source>
</evidence>
<evidence type="ECO:0000256" key="4">
    <source>
        <dbReference type="ARBA" id="ARBA00022679"/>
    </source>
</evidence>
<dbReference type="GO" id="GO:0000156">
    <property type="term" value="F:phosphorelay response regulator activity"/>
    <property type="evidence" value="ECO:0007669"/>
    <property type="project" value="TreeGrafter"/>
</dbReference>
<dbReference type="InterPro" id="IPR003594">
    <property type="entry name" value="HATPase_dom"/>
</dbReference>
<evidence type="ECO:0000313" key="12">
    <source>
        <dbReference type="Proteomes" id="UP000323956"/>
    </source>
</evidence>
<keyword evidence="9" id="KW-1133">Transmembrane helix</keyword>
<evidence type="ECO:0000256" key="6">
    <source>
        <dbReference type="ARBA" id="ARBA00022777"/>
    </source>
</evidence>
<evidence type="ECO:0000256" key="8">
    <source>
        <dbReference type="ARBA" id="ARBA00023012"/>
    </source>
</evidence>
<dbReference type="SMART" id="SM00387">
    <property type="entry name" value="HATPase_c"/>
    <property type="match status" value="1"/>
</dbReference>
<dbReference type="GO" id="GO:0030295">
    <property type="term" value="F:protein kinase activator activity"/>
    <property type="evidence" value="ECO:0007669"/>
    <property type="project" value="TreeGrafter"/>
</dbReference>
<sequence>MRLRGAHVALLTFACFVLLFAYSLVQLVHIDRAFRKEIMEGNLWAATQADREVQNLMLTLYRVGQDRDADDVLLRFDILYSRIALMADRPQIDYFRSIGAGDDVAEAKALLGELDAALADEAFDPAQAGALVPRVAALSSVLRQITNATAHDERLDRHTRREALLRVMQLLLLAVGGTFATGLVMAGLMWRNTRRLMRVQAALQGHRAELEQTVAARTRELHDALMVERRAKEVYRSFIVTVSHQFRTPVSIIHMIAQRQLRAAPALLSPDLRRKFARILDAAERLERLLSGFLASASVEGRDIAATRRIVDLNRIARLAAGQIREAHPDRILALRLAAGALETDGDPVLLEQVLLNLLSNAVKYSDPPAPIRLETGREGGRVFCRVQDHGAGIPPSAQAAVFDRFYRAPNVERLPGAGVGLSLVRDIVSLHGGEVTFTSLLGKGSEFVVVMPATGDQAHATRVPAADHSVCRG</sequence>
<dbReference type="PANTHER" id="PTHR42878">
    <property type="entry name" value="TWO-COMPONENT HISTIDINE KINASE"/>
    <property type="match status" value="1"/>
</dbReference>
<reference evidence="11 12" key="1">
    <citation type="submission" date="2017-01" db="EMBL/GenBank/DDBJ databases">
        <authorList>
            <person name="Varghese N."/>
            <person name="Submissions S."/>
        </authorList>
    </citation>
    <scope>NUCLEOTIDE SEQUENCE [LARGE SCALE GENOMIC DNA]</scope>
    <source>
        <strain evidence="11 12">ATCC 700171</strain>
    </source>
</reference>
<dbReference type="InterPro" id="IPR004358">
    <property type="entry name" value="Sig_transdc_His_kin-like_C"/>
</dbReference>
<dbReference type="GO" id="GO:0000155">
    <property type="term" value="F:phosphorelay sensor kinase activity"/>
    <property type="evidence" value="ECO:0007669"/>
    <property type="project" value="InterPro"/>
</dbReference>
<keyword evidence="4" id="KW-0808">Transferase</keyword>
<dbReference type="SMART" id="SM00388">
    <property type="entry name" value="HisKA"/>
    <property type="match status" value="1"/>
</dbReference>
<feature type="transmembrane region" description="Helical" evidence="9">
    <location>
        <begin position="167"/>
        <end position="190"/>
    </location>
</feature>
<keyword evidence="7" id="KW-0067">ATP-binding</keyword>
<dbReference type="InterPro" id="IPR003661">
    <property type="entry name" value="HisK_dim/P_dom"/>
</dbReference>
<proteinExistence type="predicted"/>
<evidence type="ECO:0000256" key="9">
    <source>
        <dbReference type="SAM" id="Phobius"/>
    </source>
</evidence>
<dbReference type="SUPFAM" id="SSF47384">
    <property type="entry name" value="Homodimeric domain of signal transducing histidine kinase"/>
    <property type="match status" value="1"/>
</dbReference>
<feature type="domain" description="Histidine kinase" evidence="10">
    <location>
        <begin position="241"/>
        <end position="456"/>
    </location>
</feature>
<keyword evidence="6 11" id="KW-0418">Kinase</keyword>
<dbReference type="AlphaFoldDB" id="A0A1N6W1W3"/>
<keyword evidence="9" id="KW-0812">Transmembrane</keyword>
<dbReference type="RefSeq" id="WP_149766063.1">
    <property type="nucleotide sequence ID" value="NZ_FTMK01000015.1"/>
</dbReference>
<keyword evidence="5" id="KW-0547">Nucleotide-binding</keyword>
<keyword evidence="9" id="KW-0472">Membrane</keyword>
<accession>A0A1N6W1W3</accession>
<keyword evidence="8" id="KW-0902">Two-component regulatory system</keyword>
<dbReference type="Pfam" id="PF00512">
    <property type="entry name" value="HisKA"/>
    <property type="match status" value="1"/>
</dbReference>
<evidence type="ECO:0000256" key="2">
    <source>
        <dbReference type="ARBA" id="ARBA00012438"/>
    </source>
</evidence>
<organism evidence="11 12">
    <name type="scientific">Paracoccus thiocyanatus</name>
    <dbReference type="NCBI Taxonomy" id="34006"/>
    <lineage>
        <taxon>Bacteria</taxon>
        <taxon>Pseudomonadati</taxon>
        <taxon>Pseudomonadota</taxon>
        <taxon>Alphaproteobacteria</taxon>
        <taxon>Rhodobacterales</taxon>
        <taxon>Paracoccaceae</taxon>
        <taxon>Paracoccus</taxon>
    </lineage>
</organism>
<gene>
    <name evidence="11" type="ORF">SAMN05421641_11560</name>
</gene>
<evidence type="ECO:0000256" key="1">
    <source>
        <dbReference type="ARBA" id="ARBA00000085"/>
    </source>
</evidence>
<name>A0A1N6W1W3_9RHOB</name>
<comment type="catalytic activity">
    <reaction evidence="1">
        <text>ATP + protein L-histidine = ADP + protein N-phospho-L-histidine.</text>
        <dbReference type="EC" id="2.7.13.3"/>
    </reaction>
</comment>
<dbReference type="Proteomes" id="UP000323956">
    <property type="component" value="Unassembled WGS sequence"/>
</dbReference>
<dbReference type="OrthoDB" id="9815202at2"/>
<evidence type="ECO:0000256" key="5">
    <source>
        <dbReference type="ARBA" id="ARBA00022741"/>
    </source>
</evidence>
<dbReference type="PROSITE" id="PS51257">
    <property type="entry name" value="PROKAR_LIPOPROTEIN"/>
    <property type="match status" value="1"/>
</dbReference>
<dbReference type="InterPro" id="IPR050351">
    <property type="entry name" value="BphY/WalK/GraS-like"/>
</dbReference>